<dbReference type="GO" id="GO:0016491">
    <property type="term" value="F:oxidoreductase activity"/>
    <property type="evidence" value="ECO:0007669"/>
    <property type="project" value="UniProtKB-KW"/>
</dbReference>
<evidence type="ECO:0000313" key="4">
    <source>
        <dbReference type="EMBL" id="MBL0423354.1"/>
    </source>
</evidence>
<reference evidence="4" key="1">
    <citation type="submission" date="2021-01" db="EMBL/GenBank/DDBJ databases">
        <title>Ramlibacter sp. strain AW1 16S ribosomal RNA gene Genome sequencing and assembly.</title>
        <authorList>
            <person name="Kang M."/>
        </authorList>
    </citation>
    <scope>NUCLEOTIDE SEQUENCE</scope>
    <source>
        <strain evidence="4">AW1</strain>
    </source>
</reference>
<dbReference type="InterPro" id="IPR046867">
    <property type="entry name" value="AldOxase/xan_DH_MoCoBD2"/>
</dbReference>
<dbReference type="InterPro" id="IPR000674">
    <property type="entry name" value="Ald_Oxase/Xan_DH_a/b"/>
</dbReference>
<gene>
    <name evidence="4" type="ORF">JI739_23660</name>
</gene>
<evidence type="ECO:0000256" key="2">
    <source>
        <dbReference type="ARBA" id="ARBA00023002"/>
    </source>
</evidence>
<dbReference type="Proteomes" id="UP000613011">
    <property type="component" value="Unassembled WGS sequence"/>
</dbReference>
<dbReference type="InterPro" id="IPR008274">
    <property type="entry name" value="AldOxase/xan_DH_MoCoBD1"/>
</dbReference>
<dbReference type="SUPFAM" id="SSF56003">
    <property type="entry name" value="Molybdenum cofactor-binding domain"/>
    <property type="match status" value="1"/>
</dbReference>
<dbReference type="PANTHER" id="PTHR11908:SF132">
    <property type="entry name" value="ALDEHYDE OXIDASE 1-RELATED"/>
    <property type="match status" value="1"/>
</dbReference>
<dbReference type="SMART" id="SM01008">
    <property type="entry name" value="Ald_Xan_dh_C"/>
    <property type="match status" value="1"/>
</dbReference>
<protein>
    <submittedName>
        <fullName evidence="4">Xanthine dehydrogenase family protein molybdopterin-binding subunit</fullName>
    </submittedName>
</protein>
<dbReference type="InterPro" id="IPR016208">
    <property type="entry name" value="Ald_Oxase/xanthine_DH-like"/>
</dbReference>
<dbReference type="Pfam" id="PF02738">
    <property type="entry name" value="MoCoBD_1"/>
    <property type="match status" value="1"/>
</dbReference>
<dbReference type="Gene3D" id="3.30.365.10">
    <property type="entry name" value="Aldehyde oxidase/xanthine dehydrogenase, molybdopterin binding domain"/>
    <property type="match status" value="4"/>
</dbReference>
<dbReference type="SUPFAM" id="SSF54665">
    <property type="entry name" value="CO dehydrogenase molybdoprotein N-domain-like"/>
    <property type="match status" value="1"/>
</dbReference>
<dbReference type="InterPro" id="IPR037165">
    <property type="entry name" value="AldOxase/xan_DH_Mopterin-bd_sf"/>
</dbReference>
<proteinExistence type="predicted"/>
<dbReference type="GO" id="GO:0005506">
    <property type="term" value="F:iron ion binding"/>
    <property type="evidence" value="ECO:0007669"/>
    <property type="project" value="InterPro"/>
</dbReference>
<dbReference type="Pfam" id="PF01315">
    <property type="entry name" value="Ald_Xan_dh_C"/>
    <property type="match status" value="1"/>
</dbReference>
<keyword evidence="2" id="KW-0560">Oxidoreductase</keyword>
<evidence type="ECO:0000256" key="1">
    <source>
        <dbReference type="ARBA" id="ARBA00022505"/>
    </source>
</evidence>
<dbReference type="Gene3D" id="3.90.1170.50">
    <property type="entry name" value="Aldehyde oxidase/xanthine dehydrogenase, a/b hammerhead"/>
    <property type="match status" value="1"/>
</dbReference>
<feature type="domain" description="Aldehyde oxidase/xanthine dehydrogenase a/b hammerhead" evidence="3">
    <location>
        <begin position="1"/>
        <end position="107"/>
    </location>
</feature>
<accession>A0A936ZL78</accession>
<dbReference type="InterPro" id="IPR036856">
    <property type="entry name" value="Ald_Oxase/Xan_DH_a/b_sf"/>
</dbReference>
<dbReference type="PANTHER" id="PTHR11908">
    <property type="entry name" value="XANTHINE DEHYDROGENASE"/>
    <property type="match status" value="1"/>
</dbReference>
<comment type="caution">
    <text evidence="4">The sequence shown here is derived from an EMBL/GenBank/DDBJ whole genome shotgun (WGS) entry which is preliminary data.</text>
</comment>
<dbReference type="AlphaFoldDB" id="A0A936ZL78"/>
<dbReference type="Pfam" id="PF20256">
    <property type="entry name" value="MoCoBD_2"/>
    <property type="match status" value="1"/>
</dbReference>
<keyword evidence="5" id="KW-1185">Reference proteome</keyword>
<name>A0A936ZL78_9BURK</name>
<sequence>MAHAALVLSPYAHARIRSIDTAQALAAPGVLAVLTGQDARAEGLGGMPPLFMPEDMGGPKGHRTYRPLLATDRARCVGDRVAFVVAETPAQARDAAELVEVDYEPLDAVASLEDAMRADAPLVWDEAPGNRCCMVMYGDAVATDAAFASAPHVTRLKLQNNRLSANSIEPRGAIGLWNEADEQYTLHTSSQNPHGARSMLCSHVFKVPETTMRVISPDVGGGFGMKADAYPEDGLVLWASRRCGGRPVKWIPTRSESLATDNHGRDQLVEAEMALDRAGRILGVRARSAHAFGAYVVSAAVAPLNFAIRFIPSVYDVPAFHGVNVGVFTHTSPTGPYRGAGRPEAAYVMERLLDQAANELGLEPAAIRERNFIRPEQMPYATHTGFVYDSGDFGALLDRCLDLSDEAGLAARKADSRSRGLLRGRGIGLFIEQGGIFNDQMSLRFDPGGTVTIVAGTHSHGQGHATVFAQLVSEWLGVPFETVRYVQGDTDKVPFGRGTYAARSSMIGGCALRMAADRIIEQALPVAARMTGNEPAGMSFDRGIYTGANGKQVTLAEVARAHFIKAGPMAQLGAGLQATGTWNTDPPNFPNGCHICEVEIDPETGHVHIDRYSAVDDIGRALNPMICKGQIQGGVAQGIGQALHEHLVYDRESGQLVTGSFMDYGMPRADDLPSFDLRFAKVPCTTNPLGVKAVGEAGTIGAPPAVMNAVLDALRPLGIHHLDMPATPLKVWTAIREASDMARTHER</sequence>
<evidence type="ECO:0000313" key="5">
    <source>
        <dbReference type="Proteomes" id="UP000613011"/>
    </source>
</evidence>
<organism evidence="4 5">
    <name type="scientific">Ramlibacter aurantiacus</name>
    <dbReference type="NCBI Taxonomy" id="2801330"/>
    <lineage>
        <taxon>Bacteria</taxon>
        <taxon>Pseudomonadati</taxon>
        <taxon>Pseudomonadota</taxon>
        <taxon>Betaproteobacteria</taxon>
        <taxon>Burkholderiales</taxon>
        <taxon>Comamonadaceae</taxon>
        <taxon>Ramlibacter</taxon>
    </lineage>
</organism>
<keyword evidence="1" id="KW-0500">Molybdenum</keyword>
<evidence type="ECO:0000259" key="3">
    <source>
        <dbReference type="SMART" id="SM01008"/>
    </source>
</evidence>
<dbReference type="EMBL" id="JAEQNA010000014">
    <property type="protein sequence ID" value="MBL0423354.1"/>
    <property type="molecule type" value="Genomic_DNA"/>
</dbReference>